<evidence type="ECO:0000256" key="2">
    <source>
        <dbReference type="ARBA" id="ARBA00022448"/>
    </source>
</evidence>
<accession>A0A5C6QRQ9</accession>
<keyword evidence="9 10" id="KW-0998">Cell outer membrane</keyword>
<dbReference type="AlphaFoldDB" id="A0A5C6QRQ9"/>
<organism evidence="14 16">
    <name type="scientific">Colwellia hornerae</name>
    <dbReference type="NCBI Taxonomy" id="89402"/>
    <lineage>
        <taxon>Bacteria</taxon>
        <taxon>Pseudomonadati</taxon>
        <taxon>Pseudomonadota</taxon>
        <taxon>Gammaproteobacteria</taxon>
        <taxon>Alteromonadales</taxon>
        <taxon>Colwelliaceae</taxon>
        <taxon>Colwellia</taxon>
    </lineage>
</organism>
<dbReference type="EMBL" id="VOLR01000002">
    <property type="protein sequence ID" value="TWX62648.1"/>
    <property type="molecule type" value="Genomic_DNA"/>
</dbReference>
<evidence type="ECO:0000256" key="5">
    <source>
        <dbReference type="ARBA" id="ARBA00022692"/>
    </source>
</evidence>
<dbReference type="Gene3D" id="2.170.130.10">
    <property type="entry name" value="TonB-dependent receptor, plug domain"/>
    <property type="match status" value="1"/>
</dbReference>
<dbReference type="Gene3D" id="2.40.170.20">
    <property type="entry name" value="TonB-dependent receptor, beta-barrel domain"/>
    <property type="match status" value="1"/>
</dbReference>
<gene>
    <name evidence="13" type="ORF">ESZ26_02115</name>
    <name evidence="14" type="ORF">ESZ27_01725</name>
</gene>
<dbReference type="Proteomes" id="UP000321917">
    <property type="component" value="Unassembled WGS sequence"/>
</dbReference>
<dbReference type="Proteomes" id="UP000321525">
    <property type="component" value="Unassembled WGS sequence"/>
</dbReference>
<dbReference type="EMBL" id="VOLQ01000002">
    <property type="protein sequence ID" value="TWX71559.1"/>
    <property type="molecule type" value="Genomic_DNA"/>
</dbReference>
<dbReference type="InterPro" id="IPR000531">
    <property type="entry name" value="Beta-barrel_TonB"/>
</dbReference>
<keyword evidence="2 10" id="KW-0813">Transport</keyword>
<dbReference type="InterPro" id="IPR011662">
    <property type="entry name" value="Secretin/TonB_short_N"/>
</dbReference>
<name>A0A5C6QRQ9_9GAMM</name>
<evidence type="ECO:0000313" key="15">
    <source>
        <dbReference type="Proteomes" id="UP000321525"/>
    </source>
</evidence>
<evidence type="ECO:0000256" key="3">
    <source>
        <dbReference type="ARBA" id="ARBA00022452"/>
    </source>
</evidence>
<dbReference type="OrthoDB" id="9805434at2"/>
<keyword evidence="4" id="KW-0410">Iron transport</keyword>
<evidence type="ECO:0000256" key="4">
    <source>
        <dbReference type="ARBA" id="ARBA00022496"/>
    </source>
</evidence>
<dbReference type="InterPro" id="IPR036942">
    <property type="entry name" value="Beta-barrel_TonB_sf"/>
</dbReference>
<dbReference type="PANTHER" id="PTHR47234">
    <property type="match status" value="1"/>
</dbReference>
<reference evidence="14 16" key="1">
    <citation type="submission" date="2019-07" db="EMBL/GenBank/DDBJ databases">
        <title>Genomes of sea-ice associated Colwellia species.</title>
        <authorList>
            <person name="Bowman J.P."/>
        </authorList>
    </citation>
    <scope>NUCLEOTIDE SEQUENCE [LARGE SCALE GENOMIC DNA]</scope>
    <source>
        <strain evidence="13 15">ACAM 607</strain>
        <strain evidence="14 16">IC036</strain>
    </source>
</reference>
<dbReference type="PANTHER" id="PTHR47234:SF3">
    <property type="entry name" value="SECRETIN_TONB SHORT N-TERMINAL DOMAIN-CONTAINING PROTEIN"/>
    <property type="match status" value="1"/>
</dbReference>
<evidence type="ECO:0000256" key="9">
    <source>
        <dbReference type="ARBA" id="ARBA00023237"/>
    </source>
</evidence>
<evidence type="ECO:0000313" key="14">
    <source>
        <dbReference type="EMBL" id="TWX71559.1"/>
    </source>
</evidence>
<evidence type="ECO:0000256" key="7">
    <source>
        <dbReference type="ARBA" id="ARBA00023077"/>
    </source>
</evidence>
<evidence type="ECO:0000259" key="12">
    <source>
        <dbReference type="SMART" id="SM00965"/>
    </source>
</evidence>
<evidence type="ECO:0000313" key="13">
    <source>
        <dbReference type="EMBL" id="TWX62648.1"/>
    </source>
</evidence>
<keyword evidence="8 10" id="KW-0472">Membrane</keyword>
<dbReference type="InterPro" id="IPR039426">
    <property type="entry name" value="TonB-dep_rcpt-like"/>
</dbReference>
<dbReference type="CDD" id="cd01347">
    <property type="entry name" value="ligand_gated_channel"/>
    <property type="match status" value="1"/>
</dbReference>
<dbReference type="InterPro" id="IPR037066">
    <property type="entry name" value="Plug_dom_sf"/>
</dbReference>
<dbReference type="SMART" id="SM00965">
    <property type="entry name" value="STN"/>
    <property type="match status" value="1"/>
</dbReference>
<keyword evidence="14" id="KW-0675">Receptor</keyword>
<dbReference type="Gene3D" id="3.55.50.30">
    <property type="match status" value="1"/>
</dbReference>
<comment type="caution">
    <text evidence="14">The sequence shown here is derived from an EMBL/GenBank/DDBJ whole genome shotgun (WGS) entry which is preliminary data.</text>
</comment>
<dbReference type="PROSITE" id="PS52016">
    <property type="entry name" value="TONB_DEPENDENT_REC_3"/>
    <property type="match status" value="1"/>
</dbReference>
<dbReference type="Pfam" id="PF00593">
    <property type="entry name" value="TonB_dep_Rec_b-barrel"/>
    <property type="match status" value="1"/>
</dbReference>
<evidence type="ECO:0000256" key="6">
    <source>
        <dbReference type="ARBA" id="ARBA00023004"/>
    </source>
</evidence>
<comment type="subcellular location">
    <subcellularLocation>
        <location evidence="1 10">Cell outer membrane</location>
        <topology evidence="1 10">Multi-pass membrane protein</topology>
    </subcellularLocation>
</comment>
<dbReference type="GO" id="GO:0006826">
    <property type="term" value="P:iron ion transport"/>
    <property type="evidence" value="ECO:0007669"/>
    <property type="project" value="UniProtKB-KW"/>
</dbReference>
<sequence length="975" mass="105584">MQGWQKLFCRFQLSVFQPLTSATFFICTCLIFTSGAFAENLINFTVKEQRADKALISFALQANKTILFSYDLTKEHYANELKGKYSVKDGLQQLLQNTNLTAVIDNAGQLSIKLHKHLRSNITMNKSTMLKAALVPLMLSAASQTALAQEPAQVSEQEVEKISVIGSRVAGRSAEDLPVPVDILSAEALLNTGQTEVGRMLQAIAPSFNFSSSSISDGTDALRPATLRGLGPDQTLVLINGKRRHQASLIHINTSVGRGTAGTDMNAIPAASIKRIEVLRDGAAAQYGSDAIAGVINIILKDQSEGGSVGVSYGENSAGDGATTNIDISKGFALGDNGFLNTTLNIRDRGYSDRAGLHGSCQFSGCTQLDNGDYLLGDPREATATRETFRIGDADSEQIGLTINTGYDLADGHLYGFVTYSSRDNESAAFFRHNANGGGNAQLQDGDATIPAGFLPKINTGIKDISYNFGYKTEFSNDSSLDLSYTYGENNIDYTTRDTINSSYANSLIYTSALSANEIRSSIPREAFAYGLELTLQTINMDYTQNFDWFSLAMGTEFRTDEFRVKAGDEYSYRDYDTDELGNSLYATDRSAGTQGFGGTAPLQSVDESRDVISFYIDTEAEVTDNLIISTAVRYDDYDGFGDSTNFKLAANWSITDDISLRGATSTGFRAPSMQQLYTDNISTQFQTDPNGGDQIAVQIGTFRNDSILAQAIGIPELKEEVSTNFSIGSVVRVTDDINLTVDFYSIEIEDRIVLSNSLGNGLSPALDAALASSGAGAGQFFLNGADTKTTGVDIIATWNTEVMSGTLDLTFAANFSETEVTDTYTPAGSALGGISPEDVFSEQAISIIEEWQPQDRISLSGLYKIGDFTVNLAFNRYGEYTVLDGERQTYGAEVLTDLRVNYQFNDELSFNIGGNNIFDVYPDKNEIGNSRSGTIVDANGNVIVSSPGVFTYSRRSAPFGFNGAYFYAGAEYRF</sequence>
<evidence type="ECO:0000256" key="11">
    <source>
        <dbReference type="RuleBase" id="RU003357"/>
    </source>
</evidence>
<keyword evidence="6" id="KW-0408">Iron</keyword>
<evidence type="ECO:0000256" key="10">
    <source>
        <dbReference type="PROSITE-ProRule" id="PRU01360"/>
    </source>
</evidence>
<keyword evidence="7 11" id="KW-0798">TonB box</keyword>
<proteinExistence type="inferred from homology"/>
<evidence type="ECO:0000313" key="16">
    <source>
        <dbReference type="Proteomes" id="UP000321917"/>
    </source>
</evidence>
<keyword evidence="15" id="KW-1185">Reference proteome</keyword>
<evidence type="ECO:0000256" key="1">
    <source>
        <dbReference type="ARBA" id="ARBA00004571"/>
    </source>
</evidence>
<feature type="domain" description="Secretin/TonB short N-terminal" evidence="12">
    <location>
        <begin position="66"/>
        <end position="115"/>
    </location>
</feature>
<keyword evidence="3 10" id="KW-1134">Transmembrane beta strand</keyword>
<dbReference type="Pfam" id="PF07715">
    <property type="entry name" value="Plug"/>
    <property type="match status" value="1"/>
</dbReference>
<evidence type="ECO:0000256" key="8">
    <source>
        <dbReference type="ARBA" id="ARBA00023136"/>
    </source>
</evidence>
<dbReference type="InterPro" id="IPR012910">
    <property type="entry name" value="Plug_dom"/>
</dbReference>
<dbReference type="GO" id="GO:0009279">
    <property type="term" value="C:cell outer membrane"/>
    <property type="evidence" value="ECO:0007669"/>
    <property type="project" value="UniProtKB-SubCell"/>
</dbReference>
<keyword evidence="5 10" id="KW-0812">Transmembrane</keyword>
<protein>
    <submittedName>
        <fullName evidence="14">TonB-dependent receptor</fullName>
    </submittedName>
</protein>
<comment type="similarity">
    <text evidence="10 11">Belongs to the TonB-dependent receptor family.</text>
</comment>
<keyword evidence="4" id="KW-0406">Ion transport</keyword>
<dbReference type="SUPFAM" id="SSF56935">
    <property type="entry name" value="Porins"/>
    <property type="match status" value="1"/>
</dbReference>